<dbReference type="Gene3D" id="1.10.10.10">
    <property type="entry name" value="Winged helix-like DNA-binding domain superfamily/Winged helix DNA-binding domain"/>
    <property type="match status" value="1"/>
</dbReference>
<sequence length="117" mass="13090">MLTFHAIERTLSESEQDKLIHILSSGAEFAVLAAQSGNIKPYAQRFVSSGTSLSDRQRQILYLIQKGKTNREIAEILQTTHKTVKYHIERILAKLDVGNRTQAIAKAIELHIPLGPL</sequence>
<feature type="domain" description="HTH luxR-type" evidence="4">
    <location>
        <begin position="46"/>
        <end position="111"/>
    </location>
</feature>
<dbReference type="GO" id="GO:0003677">
    <property type="term" value="F:DNA binding"/>
    <property type="evidence" value="ECO:0007669"/>
    <property type="project" value="UniProtKB-KW"/>
</dbReference>
<keyword evidence="1" id="KW-0805">Transcription regulation</keyword>
<dbReference type="GO" id="GO:0006355">
    <property type="term" value="P:regulation of DNA-templated transcription"/>
    <property type="evidence" value="ECO:0007669"/>
    <property type="project" value="InterPro"/>
</dbReference>
<dbReference type="InterPro" id="IPR016032">
    <property type="entry name" value="Sig_transdc_resp-reg_C-effctor"/>
</dbReference>
<evidence type="ECO:0000259" key="4">
    <source>
        <dbReference type="PROSITE" id="PS50043"/>
    </source>
</evidence>
<dbReference type="Proteomes" id="UP000295382">
    <property type="component" value="Unassembled WGS sequence"/>
</dbReference>
<dbReference type="OrthoDB" id="9774661at2"/>
<dbReference type="PROSITE" id="PS50043">
    <property type="entry name" value="HTH_LUXR_2"/>
    <property type="match status" value="1"/>
</dbReference>
<reference evidence="5 6" key="1">
    <citation type="submission" date="2019-03" db="EMBL/GenBank/DDBJ databases">
        <title>Genomic Encyclopedia of Type Strains, Phase IV (KMG-IV): sequencing the most valuable type-strain genomes for metagenomic binning, comparative biology and taxonomic classification.</title>
        <authorList>
            <person name="Goeker M."/>
        </authorList>
    </citation>
    <scope>NUCLEOTIDE SEQUENCE [LARGE SCALE GENOMIC DNA]</scope>
    <source>
        <strain evidence="5 6">DSM 7445</strain>
    </source>
</reference>
<dbReference type="PANTHER" id="PTHR44688">
    <property type="entry name" value="DNA-BINDING TRANSCRIPTIONAL ACTIVATOR DEVR_DOSR"/>
    <property type="match status" value="1"/>
</dbReference>
<organism evidence="5 6">
    <name type="scientific">Paucimonas lemoignei</name>
    <name type="common">Pseudomonas lemoignei</name>
    <dbReference type="NCBI Taxonomy" id="29443"/>
    <lineage>
        <taxon>Bacteria</taxon>
        <taxon>Pseudomonadati</taxon>
        <taxon>Pseudomonadota</taxon>
        <taxon>Betaproteobacteria</taxon>
        <taxon>Burkholderiales</taxon>
        <taxon>Burkholderiaceae</taxon>
        <taxon>Paucimonas</taxon>
    </lineage>
</organism>
<name>A0A4R3I2P9_PAULE</name>
<dbReference type="InterPro" id="IPR000792">
    <property type="entry name" value="Tscrpt_reg_LuxR_C"/>
</dbReference>
<dbReference type="RefSeq" id="WP_132256532.1">
    <property type="nucleotide sequence ID" value="NZ_SLZQ01000001.1"/>
</dbReference>
<gene>
    <name evidence="5" type="ORF">EDC30_101248</name>
</gene>
<dbReference type="InterPro" id="IPR036388">
    <property type="entry name" value="WH-like_DNA-bd_sf"/>
</dbReference>
<evidence type="ECO:0000313" key="5">
    <source>
        <dbReference type="EMBL" id="TCS39293.1"/>
    </source>
</evidence>
<evidence type="ECO:0000313" key="6">
    <source>
        <dbReference type="Proteomes" id="UP000295382"/>
    </source>
</evidence>
<evidence type="ECO:0000256" key="2">
    <source>
        <dbReference type="ARBA" id="ARBA00023125"/>
    </source>
</evidence>
<keyword evidence="3" id="KW-0804">Transcription</keyword>
<evidence type="ECO:0000256" key="1">
    <source>
        <dbReference type="ARBA" id="ARBA00023015"/>
    </source>
</evidence>
<dbReference type="AlphaFoldDB" id="A0A4R3I2P9"/>
<dbReference type="PANTHER" id="PTHR44688:SF16">
    <property type="entry name" value="DNA-BINDING TRANSCRIPTIONAL ACTIVATOR DEVR_DOSR"/>
    <property type="match status" value="1"/>
</dbReference>
<dbReference type="CDD" id="cd06170">
    <property type="entry name" value="LuxR_C_like"/>
    <property type="match status" value="1"/>
</dbReference>
<keyword evidence="2" id="KW-0238">DNA-binding</keyword>
<dbReference type="PRINTS" id="PR00038">
    <property type="entry name" value="HTHLUXR"/>
</dbReference>
<protein>
    <submittedName>
        <fullName evidence="5">Regulatory LuxR family protein</fullName>
    </submittedName>
</protein>
<evidence type="ECO:0000256" key="3">
    <source>
        <dbReference type="ARBA" id="ARBA00023163"/>
    </source>
</evidence>
<comment type="caution">
    <text evidence="5">The sequence shown here is derived from an EMBL/GenBank/DDBJ whole genome shotgun (WGS) entry which is preliminary data.</text>
</comment>
<dbReference type="EMBL" id="SLZQ01000001">
    <property type="protein sequence ID" value="TCS39293.1"/>
    <property type="molecule type" value="Genomic_DNA"/>
</dbReference>
<dbReference type="Pfam" id="PF00196">
    <property type="entry name" value="GerE"/>
    <property type="match status" value="1"/>
</dbReference>
<proteinExistence type="predicted"/>
<keyword evidence="6" id="KW-1185">Reference proteome</keyword>
<accession>A0A4R3I2P9</accession>
<dbReference type="SMART" id="SM00421">
    <property type="entry name" value="HTH_LUXR"/>
    <property type="match status" value="1"/>
</dbReference>
<dbReference type="SUPFAM" id="SSF46894">
    <property type="entry name" value="C-terminal effector domain of the bipartite response regulators"/>
    <property type="match status" value="1"/>
</dbReference>